<dbReference type="PROSITE" id="PS50158">
    <property type="entry name" value="ZF_CCHC"/>
    <property type="match status" value="1"/>
</dbReference>
<evidence type="ECO:0000259" key="3">
    <source>
        <dbReference type="PROSITE" id="PS50158"/>
    </source>
</evidence>
<evidence type="ECO:0000313" key="4">
    <source>
        <dbReference type="EMBL" id="OAV94756.1"/>
    </source>
</evidence>
<dbReference type="AlphaFoldDB" id="A0A180GPK7"/>
<gene>
    <name evidence="4" type="ORF">PTTG_26869</name>
</gene>
<protein>
    <submittedName>
        <fullName evidence="5">CCHC-type domain-containing protein</fullName>
    </submittedName>
</protein>
<name>A0A180GPK7_PUCT1</name>
<proteinExistence type="predicted"/>
<reference evidence="4" key="1">
    <citation type="submission" date="2009-11" db="EMBL/GenBank/DDBJ databases">
        <authorList>
            <consortium name="The Broad Institute Genome Sequencing Platform"/>
            <person name="Ward D."/>
            <person name="Feldgarden M."/>
            <person name="Earl A."/>
            <person name="Young S.K."/>
            <person name="Zeng Q."/>
            <person name="Koehrsen M."/>
            <person name="Alvarado L."/>
            <person name="Berlin A."/>
            <person name="Bochicchio J."/>
            <person name="Borenstein D."/>
            <person name="Chapman S.B."/>
            <person name="Chen Z."/>
            <person name="Engels R."/>
            <person name="Freedman E."/>
            <person name="Gellesch M."/>
            <person name="Goldberg J."/>
            <person name="Griggs A."/>
            <person name="Gujja S."/>
            <person name="Heilman E."/>
            <person name="Heiman D."/>
            <person name="Hepburn T."/>
            <person name="Howarth C."/>
            <person name="Jen D."/>
            <person name="Larson L."/>
            <person name="Lewis B."/>
            <person name="Mehta T."/>
            <person name="Park D."/>
            <person name="Pearson M."/>
            <person name="Roberts A."/>
            <person name="Saif S."/>
            <person name="Shea T."/>
            <person name="Shenoy N."/>
            <person name="Sisk P."/>
            <person name="Stolte C."/>
            <person name="Sykes S."/>
            <person name="Thomson T."/>
            <person name="Walk T."/>
            <person name="White J."/>
            <person name="Yandava C."/>
            <person name="Izard J."/>
            <person name="Baranova O.V."/>
            <person name="Blanton J.M."/>
            <person name="Tanner A.C."/>
            <person name="Dewhirst F.E."/>
            <person name="Haas B."/>
            <person name="Nusbaum C."/>
            <person name="Birren B."/>
        </authorList>
    </citation>
    <scope>NUCLEOTIDE SEQUENCE [LARGE SCALE GENOMIC DNA]</scope>
    <source>
        <strain evidence="4">1-1 BBBD Race 1</strain>
    </source>
</reference>
<feature type="region of interest" description="Disordered" evidence="2">
    <location>
        <begin position="51"/>
        <end position="84"/>
    </location>
</feature>
<dbReference type="GO" id="GO:0008270">
    <property type="term" value="F:zinc ion binding"/>
    <property type="evidence" value="ECO:0007669"/>
    <property type="project" value="UniProtKB-KW"/>
</dbReference>
<dbReference type="OrthoDB" id="2512852at2759"/>
<accession>A0A180GPK7</accession>
<evidence type="ECO:0000313" key="6">
    <source>
        <dbReference type="Proteomes" id="UP000005240"/>
    </source>
</evidence>
<dbReference type="EnsemblFungi" id="PTTG_26869-t43_1">
    <property type="protein sequence ID" value="PTTG_26869-t43_1-p1"/>
    <property type="gene ID" value="PTTG_26869"/>
</dbReference>
<reference evidence="5 6" key="3">
    <citation type="journal article" date="2017" name="G3 (Bethesda)">
        <title>Comparative analysis highlights variable genome content of wheat rusts and divergence of the mating loci.</title>
        <authorList>
            <person name="Cuomo C.A."/>
            <person name="Bakkeren G."/>
            <person name="Khalil H.B."/>
            <person name="Panwar V."/>
            <person name="Joly D."/>
            <person name="Linning R."/>
            <person name="Sakthikumar S."/>
            <person name="Song X."/>
            <person name="Adiconis X."/>
            <person name="Fan L."/>
            <person name="Goldberg J.M."/>
            <person name="Levin J.Z."/>
            <person name="Young S."/>
            <person name="Zeng Q."/>
            <person name="Anikster Y."/>
            <person name="Bruce M."/>
            <person name="Wang M."/>
            <person name="Yin C."/>
            <person name="McCallum B."/>
            <person name="Szabo L.J."/>
            <person name="Hulbert S."/>
            <person name="Chen X."/>
            <person name="Fellers J.P."/>
        </authorList>
    </citation>
    <scope>NUCLEOTIDE SEQUENCE</scope>
    <source>
        <strain evidence="6">Isolate 1-1 / race 1 (BBBD)</strain>
        <strain evidence="5">isolate 1-1 / race 1 (BBBD)</strain>
    </source>
</reference>
<organism evidence="4">
    <name type="scientific">Puccinia triticina (isolate 1-1 / race 1 (BBBD))</name>
    <name type="common">Brown leaf rust fungus</name>
    <dbReference type="NCBI Taxonomy" id="630390"/>
    <lineage>
        <taxon>Eukaryota</taxon>
        <taxon>Fungi</taxon>
        <taxon>Dikarya</taxon>
        <taxon>Basidiomycota</taxon>
        <taxon>Pucciniomycotina</taxon>
        <taxon>Pucciniomycetes</taxon>
        <taxon>Pucciniales</taxon>
        <taxon>Pucciniaceae</taxon>
        <taxon>Puccinia</taxon>
    </lineage>
</organism>
<dbReference type="VEuPathDB" id="FungiDB:PTTG_26869"/>
<dbReference type="STRING" id="630390.A0A180GPK7"/>
<keyword evidence="1" id="KW-0863">Zinc-finger</keyword>
<evidence type="ECO:0000256" key="2">
    <source>
        <dbReference type="SAM" id="MobiDB-lite"/>
    </source>
</evidence>
<dbReference type="Proteomes" id="UP000005240">
    <property type="component" value="Unassembled WGS sequence"/>
</dbReference>
<dbReference type="EMBL" id="ADAS02000036">
    <property type="protein sequence ID" value="OAV94756.1"/>
    <property type="molecule type" value="Genomic_DNA"/>
</dbReference>
<reference evidence="4" key="2">
    <citation type="submission" date="2016-05" db="EMBL/GenBank/DDBJ databases">
        <title>Comparative analysis highlights variable genome content of wheat rusts and divergence of the mating loci.</title>
        <authorList>
            <person name="Cuomo C.A."/>
            <person name="Bakkeren G."/>
            <person name="Szabo L."/>
            <person name="Khalil H."/>
            <person name="Joly D."/>
            <person name="Goldberg J."/>
            <person name="Young S."/>
            <person name="Zeng Q."/>
            <person name="Fellers J."/>
        </authorList>
    </citation>
    <scope>NUCLEOTIDE SEQUENCE [LARGE SCALE GENOMIC DNA]</scope>
    <source>
        <strain evidence="4">1-1 BBBD Race 1</strain>
    </source>
</reference>
<keyword evidence="1" id="KW-0862">Zinc</keyword>
<keyword evidence="6" id="KW-1185">Reference proteome</keyword>
<sequence length="375" mass="41487">MSRRDSVTSQHSNGGVFVLDGGARMADLFASIAGTLTTNRTGDNTIRAAASSTCQPLAPVATGSSTTHPRGPAPHQTQTQAEPNPAANDLTRAQQDFLAAKLQLEQAKLVSQTAKLINNWWNNEKHLAANGTNLARWLNELMEIGSAHMLNGEFFFKPITNLTFEKIARMAALEGVHGSLVSDLQRANSALEMLSLLKKRFSVVLRAAQMNVFNWFLNFSVDKSESAGLSSLMRNLYTEWNNLNVRIHSDAFFGFMFQRAVMNSLVPFKKDFEQRIENAMQNNDSKSCPKFDLHVNTFDVCKKQHADLTTLDTTLTNSSAPSVLFAASDGDEFDFDAFLADIPEANWPDALDFYAATAHRCWQCGAPNHYLQDCP</sequence>
<feature type="domain" description="CCHC-type" evidence="3">
    <location>
        <begin position="360"/>
        <end position="375"/>
    </location>
</feature>
<evidence type="ECO:0000313" key="5">
    <source>
        <dbReference type="EnsemblFungi" id="PTTG_26869-t43_1-p1"/>
    </source>
</evidence>
<reference evidence="5" key="4">
    <citation type="submission" date="2025-05" db="UniProtKB">
        <authorList>
            <consortium name="EnsemblFungi"/>
        </authorList>
    </citation>
    <scope>IDENTIFICATION</scope>
    <source>
        <strain evidence="5">isolate 1-1 / race 1 (BBBD)</strain>
    </source>
</reference>
<evidence type="ECO:0000256" key="1">
    <source>
        <dbReference type="PROSITE-ProRule" id="PRU00047"/>
    </source>
</evidence>
<dbReference type="GO" id="GO:0003676">
    <property type="term" value="F:nucleic acid binding"/>
    <property type="evidence" value="ECO:0007669"/>
    <property type="project" value="InterPro"/>
</dbReference>
<dbReference type="InterPro" id="IPR001878">
    <property type="entry name" value="Znf_CCHC"/>
</dbReference>
<keyword evidence="1" id="KW-0479">Metal-binding</keyword>